<accession>A0A0F9HEW6</accession>
<protein>
    <submittedName>
        <fullName evidence="1">Uncharacterized protein</fullName>
    </submittedName>
</protein>
<evidence type="ECO:0000313" key="1">
    <source>
        <dbReference type="EMBL" id="KKM13662.1"/>
    </source>
</evidence>
<dbReference type="AlphaFoldDB" id="A0A0F9HEW6"/>
<gene>
    <name evidence="1" type="ORF">LCGC14_1714000</name>
</gene>
<organism evidence="1">
    <name type="scientific">marine sediment metagenome</name>
    <dbReference type="NCBI Taxonomy" id="412755"/>
    <lineage>
        <taxon>unclassified sequences</taxon>
        <taxon>metagenomes</taxon>
        <taxon>ecological metagenomes</taxon>
    </lineage>
</organism>
<dbReference type="EMBL" id="LAZR01015331">
    <property type="protein sequence ID" value="KKM13662.1"/>
    <property type="molecule type" value="Genomic_DNA"/>
</dbReference>
<sequence length="64" mass="6769">MGTHTIKAYVTAINGNRAGNLSEKITVCASYEAASIISSITFEAAIAEADKFYVGQEIGVVVSW</sequence>
<reference evidence="1" key="1">
    <citation type="journal article" date="2015" name="Nature">
        <title>Complex archaea that bridge the gap between prokaryotes and eukaryotes.</title>
        <authorList>
            <person name="Spang A."/>
            <person name="Saw J.H."/>
            <person name="Jorgensen S.L."/>
            <person name="Zaremba-Niedzwiedzka K."/>
            <person name="Martijn J."/>
            <person name="Lind A.E."/>
            <person name="van Eijk R."/>
            <person name="Schleper C."/>
            <person name="Guy L."/>
            <person name="Ettema T.J."/>
        </authorList>
    </citation>
    <scope>NUCLEOTIDE SEQUENCE</scope>
</reference>
<proteinExistence type="predicted"/>
<name>A0A0F9HEW6_9ZZZZ</name>
<comment type="caution">
    <text evidence="1">The sequence shown here is derived from an EMBL/GenBank/DDBJ whole genome shotgun (WGS) entry which is preliminary data.</text>
</comment>